<gene>
    <name evidence="1" type="ORF">CEURO_LOCUS20813</name>
</gene>
<proteinExistence type="predicted"/>
<protein>
    <submittedName>
        <fullName evidence="1">Uncharacterized protein</fullName>
    </submittedName>
</protein>
<accession>A0A9P1ELB3</accession>
<name>A0A9P1ELB3_CUSEU</name>
<dbReference type="EMBL" id="CAMAPE010000066">
    <property type="protein sequence ID" value="CAH9115420.1"/>
    <property type="molecule type" value="Genomic_DNA"/>
</dbReference>
<comment type="caution">
    <text evidence="1">The sequence shown here is derived from an EMBL/GenBank/DDBJ whole genome shotgun (WGS) entry which is preliminary data.</text>
</comment>
<organism evidence="1 2">
    <name type="scientific">Cuscuta europaea</name>
    <name type="common">European dodder</name>
    <dbReference type="NCBI Taxonomy" id="41803"/>
    <lineage>
        <taxon>Eukaryota</taxon>
        <taxon>Viridiplantae</taxon>
        <taxon>Streptophyta</taxon>
        <taxon>Embryophyta</taxon>
        <taxon>Tracheophyta</taxon>
        <taxon>Spermatophyta</taxon>
        <taxon>Magnoliopsida</taxon>
        <taxon>eudicotyledons</taxon>
        <taxon>Gunneridae</taxon>
        <taxon>Pentapetalae</taxon>
        <taxon>asterids</taxon>
        <taxon>lamiids</taxon>
        <taxon>Solanales</taxon>
        <taxon>Convolvulaceae</taxon>
        <taxon>Cuscuteae</taxon>
        <taxon>Cuscuta</taxon>
        <taxon>Cuscuta subgen. Cuscuta</taxon>
    </lineage>
</organism>
<reference evidence="1" key="1">
    <citation type="submission" date="2022-07" db="EMBL/GenBank/DDBJ databases">
        <authorList>
            <person name="Macas J."/>
            <person name="Novak P."/>
            <person name="Neumann P."/>
        </authorList>
    </citation>
    <scope>NUCLEOTIDE SEQUENCE</scope>
</reference>
<evidence type="ECO:0000313" key="2">
    <source>
        <dbReference type="Proteomes" id="UP001152484"/>
    </source>
</evidence>
<dbReference type="AlphaFoldDB" id="A0A9P1ELB3"/>
<sequence length="51" mass="6210">MTYWRLILNNYVRMMLSSDDCLHGRERVRSRLSYTSHEINIYFSNTLLLLN</sequence>
<evidence type="ECO:0000313" key="1">
    <source>
        <dbReference type="EMBL" id="CAH9115420.1"/>
    </source>
</evidence>
<keyword evidence="2" id="KW-1185">Reference proteome</keyword>
<dbReference type="Proteomes" id="UP001152484">
    <property type="component" value="Unassembled WGS sequence"/>
</dbReference>